<protein>
    <submittedName>
        <fullName evidence="1">Uncharacterized protein</fullName>
    </submittedName>
</protein>
<evidence type="ECO:0000313" key="2">
    <source>
        <dbReference type="Proteomes" id="UP001055811"/>
    </source>
</evidence>
<reference evidence="1 2" key="2">
    <citation type="journal article" date="2022" name="Mol. Ecol. Resour.">
        <title>The genomes of chicory, endive, great burdock and yacon provide insights into Asteraceae paleo-polyploidization history and plant inulin production.</title>
        <authorList>
            <person name="Fan W."/>
            <person name="Wang S."/>
            <person name="Wang H."/>
            <person name="Wang A."/>
            <person name="Jiang F."/>
            <person name="Liu H."/>
            <person name="Zhao H."/>
            <person name="Xu D."/>
            <person name="Zhang Y."/>
        </authorList>
    </citation>
    <scope>NUCLEOTIDE SEQUENCE [LARGE SCALE GENOMIC DNA]</scope>
    <source>
        <strain evidence="2">cv. Punajuju</strain>
        <tissue evidence="1">Leaves</tissue>
    </source>
</reference>
<comment type="caution">
    <text evidence="1">The sequence shown here is derived from an EMBL/GenBank/DDBJ whole genome shotgun (WGS) entry which is preliminary data.</text>
</comment>
<gene>
    <name evidence="1" type="ORF">L2E82_46889</name>
</gene>
<organism evidence="1 2">
    <name type="scientific">Cichorium intybus</name>
    <name type="common">Chicory</name>
    <dbReference type="NCBI Taxonomy" id="13427"/>
    <lineage>
        <taxon>Eukaryota</taxon>
        <taxon>Viridiplantae</taxon>
        <taxon>Streptophyta</taxon>
        <taxon>Embryophyta</taxon>
        <taxon>Tracheophyta</taxon>
        <taxon>Spermatophyta</taxon>
        <taxon>Magnoliopsida</taxon>
        <taxon>eudicotyledons</taxon>
        <taxon>Gunneridae</taxon>
        <taxon>Pentapetalae</taxon>
        <taxon>asterids</taxon>
        <taxon>campanulids</taxon>
        <taxon>Asterales</taxon>
        <taxon>Asteraceae</taxon>
        <taxon>Cichorioideae</taxon>
        <taxon>Cichorieae</taxon>
        <taxon>Cichoriinae</taxon>
        <taxon>Cichorium</taxon>
    </lineage>
</organism>
<name>A0ACB8YUG9_CICIN</name>
<evidence type="ECO:0000313" key="1">
    <source>
        <dbReference type="EMBL" id="KAI3688943.1"/>
    </source>
</evidence>
<dbReference type="EMBL" id="CM042017">
    <property type="protein sequence ID" value="KAI3688943.1"/>
    <property type="molecule type" value="Genomic_DNA"/>
</dbReference>
<accession>A0ACB8YUG9</accession>
<keyword evidence="2" id="KW-1185">Reference proteome</keyword>
<reference evidence="2" key="1">
    <citation type="journal article" date="2022" name="Mol. Ecol. Resour.">
        <title>The genomes of chicory, endive, great burdock and yacon provide insights into Asteraceae palaeo-polyploidization history and plant inulin production.</title>
        <authorList>
            <person name="Fan W."/>
            <person name="Wang S."/>
            <person name="Wang H."/>
            <person name="Wang A."/>
            <person name="Jiang F."/>
            <person name="Liu H."/>
            <person name="Zhao H."/>
            <person name="Xu D."/>
            <person name="Zhang Y."/>
        </authorList>
    </citation>
    <scope>NUCLEOTIDE SEQUENCE [LARGE SCALE GENOMIC DNA]</scope>
    <source>
        <strain evidence="2">cv. Punajuju</strain>
    </source>
</reference>
<dbReference type="Proteomes" id="UP001055811">
    <property type="component" value="Linkage Group LG09"/>
</dbReference>
<sequence>MAIHHMMMNIIFFLLCVTLLQFFINPAVSLPLYTDSIYDFASISDKFRVTLLQFFINPAVSLLLYTDSRAPLPPKTPLVFCNYNGSSCCDSVDDSNIREQFEPMNFTNINASVAVPLKNWPAKWRSFIPDLVTAAKTSETICENCMAILKRQNDSTEDQRA</sequence>
<proteinExistence type="predicted"/>